<dbReference type="SUPFAM" id="SSF46689">
    <property type="entry name" value="Homeodomain-like"/>
    <property type="match status" value="1"/>
</dbReference>
<dbReference type="PRINTS" id="PR00455">
    <property type="entry name" value="HTHTETR"/>
</dbReference>
<dbReference type="InterPro" id="IPR041669">
    <property type="entry name" value="TetR_C_15"/>
</dbReference>
<dbReference type="Pfam" id="PF17918">
    <property type="entry name" value="TetR_C_15"/>
    <property type="match status" value="1"/>
</dbReference>
<dbReference type="InterPro" id="IPR009057">
    <property type="entry name" value="Homeodomain-like_sf"/>
</dbReference>
<sequence length="213" mass="23318">MLGQKRSTRARKKAAQARSRATVAALVEATARILVREGFDRASTNRIAEEAGVSIGSLYQYFPGKEALVAAVIERHNHDLMQVVRQAMAEAEREPIGVGIDCLVAAAIEAHRVHPALHRVLAEQTPRTGELEGVELFHREALNLFRAYLEDHRDALVVTDLDLAAFICVTSIEALTHSAVIHRPKILSGEARQRLVAETSRMIAAYLGVRGGS</sequence>
<protein>
    <submittedName>
        <fullName evidence="4">Transcriptional regulator, TetR family</fullName>
    </submittedName>
</protein>
<feature type="DNA-binding region" description="H-T-H motif" evidence="2">
    <location>
        <begin position="43"/>
        <end position="62"/>
    </location>
</feature>
<dbReference type="Gene3D" id="1.10.357.10">
    <property type="entry name" value="Tetracycline Repressor, domain 2"/>
    <property type="match status" value="1"/>
</dbReference>
<evidence type="ECO:0000256" key="2">
    <source>
        <dbReference type="PROSITE-ProRule" id="PRU00335"/>
    </source>
</evidence>
<dbReference type="GO" id="GO:0003700">
    <property type="term" value="F:DNA-binding transcription factor activity"/>
    <property type="evidence" value="ECO:0007669"/>
    <property type="project" value="TreeGrafter"/>
</dbReference>
<evidence type="ECO:0000313" key="4">
    <source>
        <dbReference type="EMBL" id="SKB73101.1"/>
    </source>
</evidence>
<dbReference type="GO" id="GO:0000976">
    <property type="term" value="F:transcription cis-regulatory region binding"/>
    <property type="evidence" value="ECO:0007669"/>
    <property type="project" value="TreeGrafter"/>
</dbReference>
<dbReference type="PANTHER" id="PTHR30055">
    <property type="entry name" value="HTH-TYPE TRANSCRIPTIONAL REGULATOR RUTR"/>
    <property type="match status" value="1"/>
</dbReference>
<organism evidence="4 5">
    <name type="scientific">Sphingopyxis flava</name>
    <dbReference type="NCBI Taxonomy" id="1507287"/>
    <lineage>
        <taxon>Bacteria</taxon>
        <taxon>Pseudomonadati</taxon>
        <taxon>Pseudomonadota</taxon>
        <taxon>Alphaproteobacteria</taxon>
        <taxon>Sphingomonadales</taxon>
        <taxon>Sphingomonadaceae</taxon>
        <taxon>Sphingopyxis</taxon>
    </lineage>
</organism>
<dbReference type="Pfam" id="PF00440">
    <property type="entry name" value="TetR_N"/>
    <property type="match status" value="1"/>
</dbReference>
<dbReference type="PROSITE" id="PS50977">
    <property type="entry name" value="HTH_TETR_2"/>
    <property type="match status" value="1"/>
</dbReference>
<accession>A0A1T5DNB8</accession>
<keyword evidence="5" id="KW-1185">Reference proteome</keyword>
<name>A0A1T5DNB8_9SPHN</name>
<evidence type="ECO:0000313" key="5">
    <source>
        <dbReference type="Proteomes" id="UP000190044"/>
    </source>
</evidence>
<dbReference type="PROSITE" id="PS01081">
    <property type="entry name" value="HTH_TETR_1"/>
    <property type="match status" value="1"/>
</dbReference>
<gene>
    <name evidence="4" type="ORF">SAMN06295937_101578</name>
</gene>
<evidence type="ECO:0000256" key="1">
    <source>
        <dbReference type="ARBA" id="ARBA00023125"/>
    </source>
</evidence>
<dbReference type="InterPro" id="IPR050109">
    <property type="entry name" value="HTH-type_TetR-like_transc_reg"/>
</dbReference>
<feature type="domain" description="HTH tetR-type" evidence="3">
    <location>
        <begin position="20"/>
        <end position="80"/>
    </location>
</feature>
<dbReference type="Proteomes" id="UP000190044">
    <property type="component" value="Unassembled WGS sequence"/>
</dbReference>
<dbReference type="InterPro" id="IPR001647">
    <property type="entry name" value="HTH_TetR"/>
</dbReference>
<dbReference type="InterPro" id="IPR023772">
    <property type="entry name" value="DNA-bd_HTH_TetR-type_CS"/>
</dbReference>
<dbReference type="RefSeq" id="WP_139375784.1">
    <property type="nucleotide sequence ID" value="NZ_FUYP01000015.1"/>
</dbReference>
<proteinExistence type="predicted"/>
<dbReference type="OrthoDB" id="9808189at2"/>
<dbReference type="AlphaFoldDB" id="A0A1T5DNB8"/>
<reference evidence="5" key="1">
    <citation type="submission" date="2017-02" db="EMBL/GenBank/DDBJ databases">
        <authorList>
            <person name="Varghese N."/>
            <person name="Submissions S."/>
        </authorList>
    </citation>
    <scope>NUCLEOTIDE SEQUENCE [LARGE SCALE GENOMIC DNA]</scope>
    <source>
        <strain evidence="5">R11H</strain>
    </source>
</reference>
<dbReference type="PANTHER" id="PTHR30055:SF223">
    <property type="entry name" value="HTH-TYPE TRANSCRIPTIONAL REGULATOR UIDR"/>
    <property type="match status" value="1"/>
</dbReference>
<dbReference type="EMBL" id="FUYP01000015">
    <property type="protein sequence ID" value="SKB73101.1"/>
    <property type="molecule type" value="Genomic_DNA"/>
</dbReference>
<evidence type="ECO:0000259" key="3">
    <source>
        <dbReference type="PROSITE" id="PS50977"/>
    </source>
</evidence>
<keyword evidence="1 2" id="KW-0238">DNA-binding</keyword>